<name>A0A2P8DQY2_9ACTN</name>
<dbReference type="InterPro" id="IPR050679">
    <property type="entry name" value="Bact_HTH_transcr_reg"/>
</dbReference>
<dbReference type="Proteomes" id="UP000240542">
    <property type="component" value="Unassembled WGS sequence"/>
</dbReference>
<dbReference type="InterPro" id="IPR011663">
    <property type="entry name" value="UTRA"/>
</dbReference>
<reference evidence="5 6" key="1">
    <citation type="submission" date="2018-03" db="EMBL/GenBank/DDBJ databases">
        <title>Genomic Encyclopedia of Archaeal and Bacterial Type Strains, Phase II (KMG-II): from individual species to whole genera.</title>
        <authorList>
            <person name="Goeker M."/>
        </authorList>
    </citation>
    <scope>NUCLEOTIDE SEQUENCE [LARGE SCALE GENOMIC DNA]</scope>
    <source>
        <strain evidence="5 6">DSM 45312</strain>
    </source>
</reference>
<dbReference type="EMBL" id="PYGA01000003">
    <property type="protein sequence ID" value="PSK99620.1"/>
    <property type="molecule type" value="Genomic_DNA"/>
</dbReference>
<dbReference type="SMART" id="SM00866">
    <property type="entry name" value="UTRA"/>
    <property type="match status" value="1"/>
</dbReference>
<feature type="domain" description="HTH gntR-type" evidence="4">
    <location>
        <begin position="3"/>
        <end position="71"/>
    </location>
</feature>
<comment type="caution">
    <text evidence="5">The sequence shown here is derived from an EMBL/GenBank/DDBJ whole genome shotgun (WGS) entry which is preliminary data.</text>
</comment>
<dbReference type="PANTHER" id="PTHR44846">
    <property type="entry name" value="MANNOSYL-D-GLYCERATE TRANSPORT/METABOLISM SYSTEM REPRESSOR MNGR-RELATED"/>
    <property type="match status" value="1"/>
</dbReference>
<evidence type="ECO:0000256" key="3">
    <source>
        <dbReference type="ARBA" id="ARBA00023163"/>
    </source>
</evidence>
<dbReference type="Pfam" id="PF00392">
    <property type="entry name" value="GntR"/>
    <property type="match status" value="1"/>
</dbReference>
<dbReference type="InterPro" id="IPR036390">
    <property type="entry name" value="WH_DNA-bd_sf"/>
</dbReference>
<evidence type="ECO:0000256" key="2">
    <source>
        <dbReference type="ARBA" id="ARBA00023125"/>
    </source>
</evidence>
<dbReference type="Gene3D" id="1.10.10.10">
    <property type="entry name" value="Winged helix-like DNA-binding domain superfamily/Winged helix DNA-binding domain"/>
    <property type="match status" value="1"/>
</dbReference>
<dbReference type="AlphaFoldDB" id="A0A2P8DQY2"/>
<dbReference type="SUPFAM" id="SSF46785">
    <property type="entry name" value="Winged helix' DNA-binding domain"/>
    <property type="match status" value="1"/>
</dbReference>
<dbReference type="SMART" id="SM00345">
    <property type="entry name" value="HTH_GNTR"/>
    <property type="match status" value="1"/>
</dbReference>
<keyword evidence="3" id="KW-0804">Transcription</keyword>
<protein>
    <submittedName>
        <fullName evidence="5">GntR family transcriptional regulator</fullName>
    </submittedName>
</protein>
<dbReference type="FunFam" id="1.10.10.10:FF:000079">
    <property type="entry name" value="GntR family transcriptional regulator"/>
    <property type="match status" value="1"/>
</dbReference>
<dbReference type="PRINTS" id="PR00035">
    <property type="entry name" value="HTHGNTR"/>
</dbReference>
<accession>A0A2P8DQY2</accession>
<dbReference type="Gene3D" id="3.40.1410.10">
    <property type="entry name" value="Chorismate lyase-like"/>
    <property type="match status" value="1"/>
</dbReference>
<proteinExistence type="predicted"/>
<evidence type="ECO:0000313" key="5">
    <source>
        <dbReference type="EMBL" id="PSK99620.1"/>
    </source>
</evidence>
<evidence type="ECO:0000313" key="6">
    <source>
        <dbReference type="Proteomes" id="UP000240542"/>
    </source>
</evidence>
<dbReference type="SUPFAM" id="SSF64288">
    <property type="entry name" value="Chorismate lyase-like"/>
    <property type="match status" value="1"/>
</dbReference>
<organism evidence="5 6">
    <name type="scientific">Murinocardiopsis flavida</name>
    <dbReference type="NCBI Taxonomy" id="645275"/>
    <lineage>
        <taxon>Bacteria</taxon>
        <taxon>Bacillati</taxon>
        <taxon>Actinomycetota</taxon>
        <taxon>Actinomycetes</taxon>
        <taxon>Streptosporangiales</taxon>
        <taxon>Nocardiopsidaceae</taxon>
        <taxon>Murinocardiopsis</taxon>
    </lineage>
</organism>
<sequence length="244" mass="26852">MELALYDRIRSDLEAKISSGEWPPGTRVPTEAELGRSYGVSRVTVQRAVQQLVQQGLVVRYRRKGSFVAQAVPERNLLGLANPLNAGPEIEGRHIVSDARVIPARDAAARLAAPGVDDDAPVVQLRRTKLDTAEHPIATELAVIPFALAPRLLDEPLEDLTTIAYLRRTGVPVHRSRMYVEPRVLTGEEADALRKPPGTPVFHLRRHLWLTDGRAAETFESLLLPGASPFYIEQSLSEGAHPSD</sequence>
<gene>
    <name evidence="5" type="ORF">CLV63_103345</name>
</gene>
<keyword evidence="6" id="KW-1185">Reference proteome</keyword>
<evidence type="ECO:0000259" key="4">
    <source>
        <dbReference type="PROSITE" id="PS50949"/>
    </source>
</evidence>
<dbReference type="PANTHER" id="PTHR44846:SF1">
    <property type="entry name" value="MANNOSYL-D-GLYCERATE TRANSPORT_METABOLISM SYSTEM REPRESSOR MNGR-RELATED"/>
    <property type="match status" value="1"/>
</dbReference>
<evidence type="ECO:0000256" key="1">
    <source>
        <dbReference type="ARBA" id="ARBA00023015"/>
    </source>
</evidence>
<dbReference type="InterPro" id="IPR036388">
    <property type="entry name" value="WH-like_DNA-bd_sf"/>
</dbReference>
<dbReference type="InterPro" id="IPR028978">
    <property type="entry name" value="Chorismate_lyase_/UTRA_dom_sf"/>
</dbReference>
<keyword evidence="1" id="KW-0805">Transcription regulation</keyword>
<dbReference type="GO" id="GO:0003677">
    <property type="term" value="F:DNA binding"/>
    <property type="evidence" value="ECO:0007669"/>
    <property type="project" value="UniProtKB-KW"/>
</dbReference>
<keyword evidence="2" id="KW-0238">DNA-binding</keyword>
<dbReference type="PROSITE" id="PS50949">
    <property type="entry name" value="HTH_GNTR"/>
    <property type="match status" value="1"/>
</dbReference>
<dbReference type="CDD" id="cd07377">
    <property type="entry name" value="WHTH_GntR"/>
    <property type="match status" value="1"/>
</dbReference>
<dbReference type="GO" id="GO:0045892">
    <property type="term" value="P:negative regulation of DNA-templated transcription"/>
    <property type="evidence" value="ECO:0007669"/>
    <property type="project" value="TreeGrafter"/>
</dbReference>
<dbReference type="RefSeq" id="WP_106581998.1">
    <property type="nucleotide sequence ID" value="NZ_PYGA01000003.1"/>
</dbReference>
<dbReference type="GO" id="GO:0003700">
    <property type="term" value="F:DNA-binding transcription factor activity"/>
    <property type="evidence" value="ECO:0007669"/>
    <property type="project" value="InterPro"/>
</dbReference>
<dbReference type="Pfam" id="PF07702">
    <property type="entry name" value="UTRA"/>
    <property type="match status" value="1"/>
</dbReference>
<dbReference type="OrthoDB" id="4338617at2"/>
<dbReference type="InterPro" id="IPR000524">
    <property type="entry name" value="Tscrpt_reg_HTH_GntR"/>
</dbReference>